<dbReference type="EMBL" id="CP113797">
    <property type="protein sequence ID" value="WAL62147.1"/>
    <property type="molecule type" value="Genomic_DNA"/>
</dbReference>
<dbReference type="InterPro" id="IPR011051">
    <property type="entry name" value="RmlC_Cupin_sf"/>
</dbReference>
<dbReference type="InterPro" id="IPR008579">
    <property type="entry name" value="UGlyAH_Cupin_dom"/>
</dbReference>
<evidence type="ECO:0000313" key="2">
    <source>
        <dbReference type="EMBL" id="WAL62147.1"/>
    </source>
</evidence>
<dbReference type="SUPFAM" id="SSF51182">
    <property type="entry name" value="RmlC-like cupins"/>
    <property type="match status" value="1"/>
</dbReference>
<dbReference type="AlphaFoldDB" id="A0A9E9CBC5"/>
<evidence type="ECO:0000313" key="3">
    <source>
        <dbReference type="Proteomes" id="UP001163152"/>
    </source>
</evidence>
<dbReference type="Pfam" id="PF05899">
    <property type="entry name" value="Cupin_3"/>
    <property type="match status" value="1"/>
</dbReference>
<dbReference type="PANTHER" id="PTHR33271">
    <property type="entry name" value="OS04G0445200 PROTEIN"/>
    <property type="match status" value="1"/>
</dbReference>
<protein>
    <submittedName>
        <fullName evidence="2">Cupin domain-containing protein</fullName>
    </submittedName>
</protein>
<feature type="domain" description="(S)-ureidoglycine aminohydrolase cupin" evidence="1">
    <location>
        <begin position="21"/>
        <end position="93"/>
    </location>
</feature>
<dbReference type="Gene3D" id="2.60.120.10">
    <property type="entry name" value="Jelly Rolls"/>
    <property type="match status" value="1"/>
</dbReference>
<dbReference type="CDD" id="cd02227">
    <property type="entry name" value="cupin_TM1112-like"/>
    <property type="match status" value="1"/>
</dbReference>
<sequence>MTTQSQTEITIDRTPSSEQLEQFGVFNWPIWTKEVSEFPWTYDETETCYFLEGDVIVTLVNGTPVRMGKGELVTFPAGMSCTWKILQPVRKHYRFG</sequence>
<accession>A0A9E9CBC5</accession>
<dbReference type="InterPro" id="IPR014710">
    <property type="entry name" value="RmlC-like_jellyroll"/>
</dbReference>
<name>A0A9E9CBC5_9CYAN</name>
<dbReference type="PANTHER" id="PTHR33271:SF22">
    <property type="entry name" value="OS04G0445200 PROTEIN"/>
    <property type="match status" value="1"/>
</dbReference>
<organism evidence="2 3">
    <name type="scientific">Thermocoleostomius sinensis A174</name>
    <dbReference type="NCBI Taxonomy" id="2016057"/>
    <lineage>
        <taxon>Bacteria</taxon>
        <taxon>Bacillati</taxon>
        <taxon>Cyanobacteriota</taxon>
        <taxon>Cyanophyceae</taxon>
        <taxon>Oculatellales</taxon>
        <taxon>Oculatellaceae</taxon>
        <taxon>Thermocoleostomius</taxon>
    </lineage>
</organism>
<reference evidence="2" key="1">
    <citation type="submission" date="2022-12" db="EMBL/GenBank/DDBJ databases">
        <title>Polyphasic identification of a Novel Hot-Spring Cyanobacterium Ocullathermofonsia sinensis gen nov. sp. nov. and Genomic Insights on its Adaptations to the Thermal Habitat.</title>
        <authorList>
            <person name="Daroch M."/>
            <person name="Tang J."/>
            <person name="Jiang Y."/>
        </authorList>
    </citation>
    <scope>NUCLEOTIDE SEQUENCE</scope>
    <source>
        <strain evidence="2">PKUAC-SCTA174</strain>
    </source>
</reference>
<evidence type="ECO:0000259" key="1">
    <source>
        <dbReference type="Pfam" id="PF05899"/>
    </source>
</evidence>
<dbReference type="Proteomes" id="UP001163152">
    <property type="component" value="Chromosome"/>
</dbReference>
<gene>
    <name evidence="2" type="ORF">OXH18_09220</name>
</gene>
<keyword evidence="3" id="KW-1185">Reference proteome</keyword>
<proteinExistence type="predicted"/>
<dbReference type="KEGG" id="tsin:OXH18_09220"/>
<dbReference type="RefSeq" id="WP_268612276.1">
    <property type="nucleotide sequence ID" value="NZ_CP113797.1"/>
</dbReference>